<feature type="domain" description="SWIM-type" evidence="6">
    <location>
        <begin position="172"/>
        <end position="216"/>
    </location>
</feature>
<comment type="caution">
    <text evidence="7">The sequence shown here is derived from an EMBL/GenBank/DDBJ whole genome shotgun (WGS) entry which is preliminary data.</text>
</comment>
<dbReference type="GO" id="GO:0004527">
    <property type="term" value="F:exonuclease activity"/>
    <property type="evidence" value="ECO:0007669"/>
    <property type="project" value="UniProtKB-KW"/>
</dbReference>
<evidence type="ECO:0000256" key="3">
    <source>
        <dbReference type="ARBA" id="ARBA00022801"/>
    </source>
</evidence>
<evidence type="ECO:0000259" key="6">
    <source>
        <dbReference type="PROSITE" id="PS50966"/>
    </source>
</evidence>
<evidence type="ECO:0000313" key="8">
    <source>
        <dbReference type="Proteomes" id="UP000828390"/>
    </source>
</evidence>
<evidence type="ECO:0000256" key="1">
    <source>
        <dbReference type="ARBA" id="ARBA00022722"/>
    </source>
</evidence>
<keyword evidence="4" id="KW-0269">Exonuclease</keyword>
<sequence>MADLNDMTLDKFKLWSVNALRVYLSLRKKSITGNFDEIAARAFIAWEENIAVDLVAEQQQMQLLAEYKAKLNIDGEIIEDPMTVSKGWLSEKVGMSKWPSLYIGDISEYLHTNQPKDLIRRVVNEYKEGKAYRYFTGEWVKEVFYHDISEISDKCVFKSSVTPSQAINNKAYTVWLVLRKDTKEILGGQVLQAYCSCTAGMLGSCNHIAGVLFRIEEAVKTGQTLKSCTSKPCEWTVPKKKTKVKAGRVSDFLLKKTSLSKLKVDKEKENEKAIKRRNFTPLRSAQQRSDSDSIRQDLYETLKDKLPDSCVTLLMEKRKPKSNIQEPSANMPPSLKDVARKITMSNCNDHEIMKTKLLNEVQLSDGQLNALEKGTTGQSESECWKEQRHGRITASNFHRISRRSQSLKENSDEDPSSVIGLVMGTSPVIQTVAMKHGISTEPIAKRSYHQEKKSEHKRFSVKECGMFCLKSDPYVSASPDL</sequence>
<accession>A0A9D4JMI2</accession>
<gene>
    <name evidence="7" type="ORF">DPMN_119226</name>
</gene>
<dbReference type="Proteomes" id="UP000828390">
    <property type="component" value="Unassembled WGS sequence"/>
</dbReference>
<keyword evidence="1" id="KW-0540">Nuclease</keyword>
<dbReference type="PANTHER" id="PTHR47526">
    <property type="entry name" value="ATP-DEPENDENT DNA HELICASE"/>
    <property type="match status" value="1"/>
</dbReference>
<dbReference type="InterPro" id="IPR011604">
    <property type="entry name" value="PDDEXK-like_dom_sf"/>
</dbReference>
<keyword evidence="5" id="KW-0862">Zinc</keyword>
<dbReference type="SUPFAM" id="SSF52980">
    <property type="entry name" value="Restriction endonuclease-like"/>
    <property type="match status" value="1"/>
</dbReference>
<dbReference type="OrthoDB" id="10035901at2759"/>
<reference evidence="7" key="2">
    <citation type="submission" date="2020-11" db="EMBL/GenBank/DDBJ databases">
        <authorList>
            <person name="McCartney M.A."/>
            <person name="Auch B."/>
            <person name="Kono T."/>
            <person name="Mallez S."/>
            <person name="Becker A."/>
            <person name="Gohl D.M."/>
            <person name="Silverstein K.A.T."/>
            <person name="Koren S."/>
            <person name="Bechman K.B."/>
            <person name="Herman A."/>
            <person name="Abrahante J.E."/>
            <person name="Garbe J."/>
        </authorList>
    </citation>
    <scope>NUCLEOTIDE SEQUENCE</scope>
    <source>
        <strain evidence="7">Duluth1</strain>
        <tissue evidence="7">Whole animal</tissue>
    </source>
</reference>
<evidence type="ECO:0000313" key="7">
    <source>
        <dbReference type="EMBL" id="KAH3817671.1"/>
    </source>
</evidence>
<dbReference type="GO" id="GO:0006281">
    <property type="term" value="P:DNA repair"/>
    <property type="evidence" value="ECO:0007669"/>
    <property type="project" value="UniProtKB-ARBA"/>
</dbReference>
<dbReference type="PANTHER" id="PTHR47526:SF3">
    <property type="entry name" value="PHD-TYPE DOMAIN-CONTAINING PROTEIN"/>
    <property type="match status" value="1"/>
</dbReference>
<keyword evidence="2" id="KW-0255">Endonuclease</keyword>
<dbReference type="AlphaFoldDB" id="A0A9D4JMI2"/>
<keyword evidence="8" id="KW-1185">Reference proteome</keyword>
<name>A0A9D4JMI2_DREPO</name>
<dbReference type="GO" id="GO:0008270">
    <property type="term" value="F:zinc ion binding"/>
    <property type="evidence" value="ECO:0007669"/>
    <property type="project" value="UniProtKB-KW"/>
</dbReference>
<dbReference type="InterPro" id="IPR007527">
    <property type="entry name" value="Znf_SWIM"/>
</dbReference>
<dbReference type="EMBL" id="JAIWYP010000005">
    <property type="protein sequence ID" value="KAH3817671.1"/>
    <property type="molecule type" value="Genomic_DNA"/>
</dbReference>
<keyword evidence="3" id="KW-0378">Hydrolase</keyword>
<protein>
    <recommendedName>
        <fullName evidence="6">SWIM-type domain-containing protein</fullName>
    </recommendedName>
</protein>
<evidence type="ECO:0000256" key="5">
    <source>
        <dbReference type="PROSITE-ProRule" id="PRU00325"/>
    </source>
</evidence>
<dbReference type="PROSITE" id="PS50966">
    <property type="entry name" value="ZF_SWIM"/>
    <property type="match status" value="1"/>
</dbReference>
<keyword evidence="5" id="KW-0863">Zinc-finger</keyword>
<dbReference type="Gene3D" id="3.90.320.10">
    <property type="match status" value="1"/>
</dbReference>
<organism evidence="7 8">
    <name type="scientific">Dreissena polymorpha</name>
    <name type="common">Zebra mussel</name>
    <name type="synonym">Mytilus polymorpha</name>
    <dbReference type="NCBI Taxonomy" id="45954"/>
    <lineage>
        <taxon>Eukaryota</taxon>
        <taxon>Metazoa</taxon>
        <taxon>Spiralia</taxon>
        <taxon>Lophotrochozoa</taxon>
        <taxon>Mollusca</taxon>
        <taxon>Bivalvia</taxon>
        <taxon>Autobranchia</taxon>
        <taxon>Heteroconchia</taxon>
        <taxon>Euheterodonta</taxon>
        <taxon>Imparidentia</taxon>
        <taxon>Neoheterodontei</taxon>
        <taxon>Myida</taxon>
        <taxon>Dreissenoidea</taxon>
        <taxon>Dreissenidae</taxon>
        <taxon>Dreissena</taxon>
    </lineage>
</organism>
<dbReference type="InterPro" id="IPR011335">
    <property type="entry name" value="Restrct_endonuc-II-like"/>
</dbReference>
<dbReference type="GO" id="GO:0004519">
    <property type="term" value="F:endonuclease activity"/>
    <property type="evidence" value="ECO:0007669"/>
    <property type="project" value="UniProtKB-KW"/>
</dbReference>
<evidence type="ECO:0000256" key="4">
    <source>
        <dbReference type="ARBA" id="ARBA00022839"/>
    </source>
</evidence>
<dbReference type="Pfam" id="PF01771">
    <property type="entry name" value="Viral_alk_exo"/>
    <property type="match status" value="1"/>
</dbReference>
<keyword evidence="5" id="KW-0479">Metal-binding</keyword>
<dbReference type="InterPro" id="IPR034720">
    <property type="entry name" value="Viral_alk_exo"/>
</dbReference>
<dbReference type="CDD" id="cd22343">
    <property type="entry name" value="PDDEXK_lambda_exonuclease-like"/>
    <property type="match status" value="1"/>
</dbReference>
<proteinExistence type="predicted"/>
<evidence type="ECO:0000256" key="2">
    <source>
        <dbReference type="ARBA" id="ARBA00022759"/>
    </source>
</evidence>
<reference evidence="7" key="1">
    <citation type="journal article" date="2019" name="bioRxiv">
        <title>The Genome of the Zebra Mussel, Dreissena polymorpha: A Resource for Invasive Species Research.</title>
        <authorList>
            <person name="McCartney M.A."/>
            <person name="Auch B."/>
            <person name="Kono T."/>
            <person name="Mallez S."/>
            <person name="Zhang Y."/>
            <person name="Obille A."/>
            <person name="Becker A."/>
            <person name="Abrahante J.E."/>
            <person name="Garbe J."/>
            <person name="Badalamenti J.P."/>
            <person name="Herman A."/>
            <person name="Mangelson H."/>
            <person name="Liachko I."/>
            <person name="Sullivan S."/>
            <person name="Sone E.D."/>
            <person name="Koren S."/>
            <person name="Silverstein K.A.T."/>
            <person name="Beckman K.B."/>
            <person name="Gohl D.M."/>
        </authorList>
    </citation>
    <scope>NUCLEOTIDE SEQUENCE</scope>
    <source>
        <strain evidence="7">Duluth1</strain>
        <tissue evidence="7">Whole animal</tissue>
    </source>
</reference>